<protein>
    <submittedName>
        <fullName evidence="2">Uncharacterized protein</fullName>
    </submittedName>
</protein>
<dbReference type="Proteomes" id="UP001255856">
    <property type="component" value="Unassembled WGS sequence"/>
</dbReference>
<dbReference type="EMBL" id="JASFZW010000002">
    <property type="protein sequence ID" value="KAK2080090.1"/>
    <property type="molecule type" value="Genomic_DNA"/>
</dbReference>
<comment type="caution">
    <text evidence="2">The sequence shown here is derived from an EMBL/GenBank/DDBJ whole genome shotgun (WGS) entry which is preliminary data.</text>
</comment>
<sequence>MVAAPSSAFGQGPTPSQGRTQALRTFRATHYLSTRRNIQAEHTPAELGQAFEERTSSAAPQVHANKTTKDCYNEIESPQA</sequence>
<proteinExistence type="predicted"/>
<keyword evidence="3" id="KW-1185">Reference proteome</keyword>
<evidence type="ECO:0000313" key="3">
    <source>
        <dbReference type="Proteomes" id="UP001255856"/>
    </source>
</evidence>
<organism evidence="2 3">
    <name type="scientific">Prototheca wickerhamii</name>
    <dbReference type="NCBI Taxonomy" id="3111"/>
    <lineage>
        <taxon>Eukaryota</taxon>
        <taxon>Viridiplantae</taxon>
        <taxon>Chlorophyta</taxon>
        <taxon>core chlorophytes</taxon>
        <taxon>Trebouxiophyceae</taxon>
        <taxon>Chlorellales</taxon>
        <taxon>Chlorellaceae</taxon>
        <taxon>Prototheca</taxon>
    </lineage>
</organism>
<feature type="region of interest" description="Disordered" evidence="1">
    <location>
        <begin position="37"/>
        <end position="80"/>
    </location>
</feature>
<reference evidence="2" key="1">
    <citation type="submission" date="2021-01" db="EMBL/GenBank/DDBJ databases">
        <authorList>
            <person name="Eckstrom K.M.E."/>
        </authorList>
    </citation>
    <scope>NUCLEOTIDE SEQUENCE</scope>
    <source>
        <strain evidence="2">UVCC 0001</strain>
    </source>
</reference>
<gene>
    <name evidence="2" type="ORF">QBZ16_002486</name>
</gene>
<feature type="region of interest" description="Disordered" evidence="1">
    <location>
        <begin position="1"/>
        <end position="20"/>
    </location>
</feature>
<name>A0AAD9ING4_PROWI</name>
<dbReference type="AlphaFoldDB" id="A0AAD9ING4"/>
<evidence type="ECO:0000256" key="1">
    <source>
        <dbReference type="SAM" id="MobiDB-lite"/>
    </source>
</evidence>
<accession>A0AAD9ING4</accession>
<evidence type="ECO:0000313" key="2">
    <source>
        <dbReference type="EMBL" id="KAK2080090.1"/>
    </source>
</evidence>